<dbReference type="InterPro" id="IPR003593">
    <property type="entry name" value="AAA+_ATPase"/>
</dbReference>
<dbReference type="PANTHER" id="PTHR42794">
    <property type="entry name" value="HEMIN IMPORT ATP-BINDING PROTEIN HMUV"/>
    <property type="match status" value="1"/>
</dbReference>
<dbReference type="KEGG" id="rhp:LPB142_06050"/>
<accession>A0A1D9MAR9</accession>
<dbReference type="SMART" id="SM00382">
    <property type="entry name" value="AAA"/>
    <property type="match status" value="1"/>
</dbReference>
<evidence type="ECO:0000259" key="3">
    <source>
        <dbReference type="PROSITE" id="PS50893"/>
    </source>
</evidence>
<feature type="domain" description="ABC transporter" evidence="3">
    <location>
        <begin position="3"/>
        <end position="230"/>
    </location>
</feature>
<dbReference type="STRING" id="1850250.LPB142_06050"/>
<dbReference type="Gene3D" id="3.40.50.300">
    <property type="entry name" value="P-loop containing nucleotide triphosphate hydrolases"/>
    <property type="match status" value="1"/>
</dbReference>
<dbReference type="InterPro" id="IPR027417">
    <property type="entry name" value="P-loop_NTPase"/>
</dbReference>
<dbReference type="InterPro" id="IPR003439">
    <property type="entry name" value="ABC_transporter-like_ATP-bd"/>
</dbReference>
<dbReference type="EMBL" id="CP017781">
    <property type="protein sequence ID" value="AOZ68933.1"/>
    <property type="molecule type" value="Genomic_DNA"/>
</dbReference>
<proteinExistence type="predicted"/>
<dbReference type="RefSeq" id="WP_071165821.1">
    <property type="nucleotide sequence ID" value="NZ_CP017781.1"/>
</dbReference>
<evidence type="ECO:0000313" key="4">
    <source>
        <dbReference type="EMBL" id="AOZ68933.1"/>
    </source>
</evidence>
<dbReference type="AlphaFoldDB" id="A0A1D9MAR9"/>
<gene>
    <name evidence="4" type="ORF">LPB142_06050</name>
</gene>
<evidence type="ECO:0000256" key="1">
    <source>
        <dbReference type="ARBA" id="ARBA00022741"/>
    </source>
</evidence>
<evidence type="ECO:0000313" key="5">
    <source>
        <dbReference type="Proteomes" id="UP000176562"/>
    </source>
</evidence>
<protein>
    <recommendedName>
        <fullName evidence="3">ABC transporter domain-containing protein</fullName>
    </recommendedName>
</protein>
<dbReference type="Proteomes" id="UP000176562">
    <property type="component" value="Chromosome"/>
</dbReference>
<organism evidence="4 5">
    <name type="scientific">Rhodobacter xanthinilyticus</name>
    <dbReference type="NCBI Taxonomy" id="1850250"/>
    <lineage>
        <taxon>Bacteria</taxon>
        <taxon>Pseudomonadati</taxon>
        <taxon>Pseudomonadota</taxon>
        <taxon>Alphaproteobacteria</taxon>
        <taxon>Rhodobacterales</taxon>
        <taxon>Rhodobacter group</taxon>
        <taxon>Rhodobacter</taxon>
    </lineage>
</organism>
<dbReference type="PANTHER" id="PTHR42794:SF2">
    <property type="entry name" value="ABC TRANSPORTER ATP-BINDING PROTEIN"/>
    <property type="match status" value="1"/>
</dbReference>
<dbReference type="GO" id="GO:0016887">
    <property type="term" value="F:ATP hydrolysis activity"/>
    <property type="evidence" value="ECO:0007669"/>
    <property type="project" value="InterPro"/>
</dbReference>
<dbReference type="Pfam" id="PF00005">
    <property type="entry name" value="ABC_tran"/>
    <property type="match status" value="1"/>
</dbReference>
<keyword evidence="2" id="KW-0067">ATP-binding</keyword>
<name>A0A1D9MAR9_9RHOB</name>
<dbReference type="PROSITE" id="PS50893">
    <property type="entry name" value="ABC_TRANSPORTER_2"/>
    <property type="match status" value="1"/>
</dbReference>
<dbReference type="GO" id="GO:0005524">
    <property type="term" value="F:ATP binding"/>
    <property type="evidence" value="ECO:0007669"/>
    <property type="project" value="UniProtKB-KW"/>
</dbReference>
<reference evidence="4 5" key="1">
    <citation type="submission" date="2016-10" db="EMBL/GenBank/DDBJ databases">
        <title>Rhodobacter sp. LPB0142, isolated from sea water.</title>
        <authorList>
            <person name="Kim E."/>
            <person name="Yi H."/>
        </authorList>
    </citation>
    <scope>NUCLEOTIDE SEQUENCE [LARGE SCALE GENOMIC DNA]</scope>
    <source>
        <strain evidence="4 5">LPB0142</strain>
    </source>
</reference>
<evidence type="ECO:0000256" key="2">
    <source>
        <dbReference type="ARBA" id="ARBA00022840"/>
    </source>
</evidence>
<keyword evidence="1" id="KW-0547">Nucleotide-binding</keyword>
<dbReference type="SUPFAM" id="SSF52540">
    <property type="entry name" value="P-loop containing nucleoside triphosphate hydrolases"/>
    <property type="match status" value="1"/>
</dbReference>
<keyword evidence="5" id="KW-1185">Reference proteome</keyword>
<sequence length="252" mass="26416">MMFEIRSPALYRGRAEIVGGAEFSLRGGVLTALVGPNGAGKSTLLRALAGLARERATIRARGGAVLGAARIGFLPQGFEVGAALTVRDCVLLGRREALGLRVAPGLLAEAEALLARLGLGALADRPMSALSGGQQQRVLIAQRLFRAPAVLLLDEPTSALDLHHQLATLEILRDYAQETGAAVLCALHDLSLAARFCAEALVLSGGRLSAPCPPEAALGEAVLRDHWRIAPEFLRARDAGLVVVPHGLEARP</sequence>